<dbReference type="AlphaFoldDB" id="A0A917J4Z3"/>
<dbReference type="EMBL" id="BMIB01000005">
    <property type="protein sequence ID" value="GGH78808.1"/>
    <property type="molecule type" value="Genomic_DNA"/>
</dbReference>
<dbReference type="Pfam" id="PF10335">
    <property type="entry name" value="DUF294_C"/>
    <property type="match status" value="1"/>
</dbReference>
<dbReference type="InterPro" id="IPR005105">
    <property type="entry name" value="GlnD_Uridyltrans_N"/>
</dbReference>
<keyword evidence="1 2" id="KW-0129">CBS domain</keyword>
<name>A0A917J4Z3_9BACT</name>
<dbReference type="CDD" id="cd05401">
    <property type="entry name" value="NT_GlnE_GlnD_like"/>
    <property type="match status" value="1"/>
</dbReference>
<dbReference type="Gene3D" id="3.10.580.10">
    <property type="entry name" value="CBS-domain"/>
    <property type="match status" value="1"/>
</dbReference>
<dbReference type="Pfam" id="PF00571">
    <property type="entry name" value="CBS"/>
    <property type="match status" value="2"/>
</dbReference>
<dbReference type="GO" id="GO:0008773">
    <property type="term" value="F:[protein-PII] uridylyltransferase activity"/>
    <property type="evidence" value="ECO:0007669"/>
    <property type="project" value="InterPro"/>
</dbReference>
<evidence type="ECO:0000256" key="2">
    <source>
        <dbReference type="PROSITE-ProRule" id="PRU00703"/>
    </source>
</evidence>
<dbReference type="InterPro" id="IPR046342">
    <property type="entry name" value="CBS_dom_sf"/>
</dbReference>
<dbReference type="PROSITE" id="PS51371">
    <property type="entry name" value="CBS"/>
    <property type="match status" value="2"/>
</dbReference>
<dbReference type="PANTHER" id="PTHR43080">
    <property type="entry name" value="CBS DOMAIN-CONTAINING PROTEIN CBSX3, MITOCHONDRIAL"/>
    <property type="match status" value="1"/>
</dbReference>
<feature type="domain" description="CBS" evidence="3">
    <location>
        <begin position="78"/>
        <end position="134"/>
    </location>
</feature>
<comment type="caution">
    <text evidence="4">The sequence shown here is derived from an EMBL/GenBank/DDBJ whole genome shotgun (WGS) entry which is preliminary data.</text>
</comment>
<feature type="domain" description="CBS" evidence="3">
    <location>
        <begin position="13"/>
        <end position="70"/>
    </location>
</feature>
<proteinExistence type="predicted"/>
<organism evidence="4 5">
    <name type="scientific">Filimonas zeae</name>
    <dbReference type="NCBI Taxonomy" id="1737353"/>
    <lineage>
        <taxon>Bacteria</taxon>
        <taxon>Pseudomonadati</taxon>
        <taxon>Bacteroidota</taxon>
        <taxon>Chitinophagia</taxon>
        <taxon>Chitinophagales</taxon>
        <taxon>Chitinophagaceae</taxon>
        <taxon>Filimonas</taxon>
    </lineage>
</organism>
<evidence type="ECO:0000256" key="1">
    <source>
        <dbReference type="ARBA" id="ARBA00023122"/>
    </source>
</evidence>
<dbReference type="InterPro" id="IPR018821">
    <property type="entry name" value="DUF294_put_nucleoTrafse_sb-bd"/>
</dbReference>
<protein>
    <recommendedName>
        <fullName evidence="3">CBS domain-containing protein</fullName>
    </recommendedName>
</protein>
<dbReference type="InterPro" id="IPR000644">
    <property type="entry name" value="CBS_dom"/>
</dbReference>
<keyword evidence="5" id="KW-1185">Reference proteome</keyword>
<accession>A0A917J4Z3</accession>
<gene>
    <name evidence="4" type="ORF">GCM10011379_47220</name>
</gene>
<evidence type="ECO:0000259" key="3">
    <source>
        <dbReference type="PROSITE" id="PS51371"/>
    </source>
</evidence>
<dbReference type="RefSeq" id="WP_188957118.1">
    <property type="nucleotide sequence ID" value="NZ_BMIB01000005.1"/>
</dbReference>
<sequence length="478" mass="54892">MNELYTTKIDGIEQRDIIACDENMPVHEAAAVMALQKTGCLFVKNAQDEVVGYVTDITLRDNVVAKQADLNQPVKNIMDNPIVSISSNTYVYEAILMMFRTKTRYLLITKNGKYTGFISRNKLLGEQAESPLLFIQSVRQAVSDDELKRKWDGVPQVVAKLLNSDVPAEIVNQVITSVSDTIALKVIETVIEEVGPPPAKFAFMVLGSEGRKEQTLKTDQDNAIIYEDKANEHREEVRAYFLDFAKKVSDRLNYIGFSYCTGGFMAMNPQWTHSLSHWKGNYDKWMTDPIPETAIQFSTFFDCRFVYGESTIIDELHAFLDKELEQPLEKLFFYMARNALQYQPPLTFFKNIRTITKNKQEVIDIKKAMSPIVDLVRVYALKNRIFEVNTGDRLNALREKGVFKEADYEELSQSYYFLMGLRLKNQASQIMDEKTEPNNYVSISSLNRIERSTLIEIFKTIENFQTRIKLAFTNNLFG</sequence>
<evidence type="ECO:0000313" key="5">
    <source>
        <dbReference type="Proteomes" id="UP000627292"/>
    </source>
</evidence>
<dbReference type="Pfam" id="PF03445">
    <property type="entry name" value="DUF294"/>
    <property type="match status" value="1"/>
</dbReference>
<dbReference type="PANTHER" id="PTHR43080:SF2">
    <property type="entry name" value="CBS DOMAIN-CONTAINING PROTEIN"/>
    <property type="match status" value="1"/>
</dbReference>
<evidence type="ECO:0000313" key="4">
    <source>
        <dbReference type="EMBL" id="GGH78808.1"/>
    </source>
</evidence>
<reference evidence="4" key="1">
    <citation type="journal article" date="2014" name="Int. J. Syst. Evol. Microbiol.">
        <title>Complete genome sequence of Corynebacterium casei LMG S-19264T (=DSM 44701T), isolated from a smear-ripened cheese.</title>
        <authorList>
            <consortium name="US DOE Joint Genome Institute (JGI-PGF)"/>
            <person name="Walter F."/>
            <person name="Albersmeier A."/>
            <person name="Kalinowski J."/>
            <person name="Ruckert C."/>
        </authorList>
    </citation>
    <scope>NUCLEOTIDE SEQUENCE</scope>
    <source>
        <strain evidence="4">CGMCC 1.15290</strain>
    </source>
</reference>
<reference evidence="4" key="2">
    <citation type="submission" date="2020-09" db="EMBL/GenBank/DDBJ databases">
        <authorList>
            <person name="Sun Q."/>
            <person name="Zhou Y."/>
        </authorList>
    </citation>
    <scope>NUCLEOTIDE SEQUENCE</scope>
    <source>
        <strain evidence="4">CGMCC 1.15290</strain>
    </source>
</reference>
<dbReference type="Proteomes" id="UP000627292">
    <property type="component" value="Unassembled WGS sequence"/>
</dbReference>
<dbReference type="InterPro" id="IPR051257">
    <property type="entry name" value="Diverse_CBS-Domain"/>
</dbReference>
<dbReference type="SUPFAM" id="SSF54631">
    <property type="entry name" value="CBS-domain pair"/>
    <property type="match status" value="1"/>
</dbReference>
<dbReference type="SMART" id="SM00116">
    <property type="entry name" value="CBS"/>
    <property type="match status" value="2"/>
</dbReference>